<dbReference type="PANTHER" id="PTHR20842:SF0">
    <property type="entry name" value="ALPHA-ASPARTYL DIPEPTIDASE"/>
    <property type="match status" value="1"/>
</dbReference>
<keyword evidence="3" id="KW-0378">Hydrolase</keyword>
<gene>
    <name evidence="5" type="ORF">BW143_06945</name>
</gene>
<accession>A0A1R1RJG4</accession>
<evidence type="ECO:0000256" key="4">
    <source>
        <dbReference type="ARBA" id="ARBA00022825"/>
    </source>
</evidence>
<dbReference type="AlphaFoldDB" id="A0A1R1QSP1"/>
<evidence type="ECO:0000256" key="1">
    <source>
        <dbReference type="ARBA" id="ARBA00006534"/>
    </source>
</evidence>
<dbReference type="PANTHER" id="PTHR20842">
    <property type="entry name" value="PROTEASE S51 ALPHA-ASPARTYL DIPEPTIDASE"/>
    <property type="match status" value="1"/>
</dbReference>
<dbReference type="GO" id="GO:0008236">
    <property type="term" value="F:serine-type peptidase activity"/>
    <property type="evidence" value="ECO:0007669"/>
    <property type="project" value="UniProtKB-KW"/>
</dbReference>
<dbReference type="Gene3D" id="3.40.50.880">
    <property type="match status" value="1"/>
</dbReference>
<dbReference type="InterPro" id="IPR005320">
    <property type="entry name" value="Peptidase_S51"/>
</dbReference>
<sequence length="221" mass="24770">MGKLFLSGGGDADQTQALDRRFAEEIDQNKPLLYIPIAMDASRFDSCFEWINKMLKPLGIENITMWTNVRNKSIQDLDAFSAVYIGGGNTFHLLKSLMDCHIIDILKSYAEKDGIIYGGSAGAIILGKNIMTCSHMDCNNAGLNHFSGLKLTEEYSIWCHYKQEHDTLIKRFMTTFQTPVIALPEETGIAVNGQEMQVIGVRPAYVFSDVNKSVVHENHFI</sequence>
<reference evidence="5 6" key="1">
    <citation type="submission" date="2017-01" db="EMBL/GenBank/DDBJ databases">
        <title>Bacillus phylogenomics.</title>
        <authorList>
            <person name="Dunlap C."/>
        </authorList>
    </citation>
    <scope>NUCLEOTIDE SEQUENCE [LARGE SCALE GENOMIC DNA]</scope>
    <source>
        <strain evidence="5 6">NRRL B-41282</strain>
    </source>
</reference>
<dbReference type="InterPro" id="IPR029062">
    <property type="entry name" value="Class_I_gatase-like"/>
</dbReference>
<dbReference type="Pfam" id="PF03575">
    <property type="entry name" value="Peptidase_S51"/>
    <property type="match status" value="1"/>
</dbReference>
<keyword evidence="4" id="KW-0720">Serine protease</keyword>
<accession>A0A1R1QSP1</accession>
<proteinExistence type="inferred from homology"/>
<dbReference type="EMBL" id="MTJL01000010">
    <property type="protein sequence ID" value="OMI07654.1"/>
    <property type="molecule type" value="Genomic_DNA"/>
</dbReference>
<evidence type="ECO:0000313" key="5">
    <source>
        <dbReference type="EMBL" id="OMI07654.1"/>
    </source>
</evidence>
<dbReference type="GO" id="GO:0006508">
    <property type="term" value="P:proteolysis"/>
    <property type="evidence" value="ECO:0007669"/>
    <property type="project" value="UniProtKB-KW"/>
</dbReference>
<dbReference type="SUPFAM" id="SSF52317">
    <property type="entry name" value="Class I glutamine amidotransferase-like"/>
    <property type="match status" value="1"/>
</dbReference>
<comment type="caution">
    <text evidence="5">The sequence shown here is derived from an EMBL/GenBank/DDBJ whole genome shotgun (WGS) entry which is preliminary data.</text>
</comment>
<protein>
    <submittedName>
        <fullName evidence="5">Peptidase</fullName>
    </submittedName>
</protein>
<dbReference type="RefSeq" id="WP_076763524.1">
    <property type="nucleotide sequence ID" value="NZ_JARMMI010000001.1"/>
</dbReference>
<dbReference type="OrthoDB" id="9778515at2"/>
<comment type="similarity">
    <text evidence="1">Belongs to the peptidase S51 family.</text>
</comment>
<evidence type="ECO:0000256" key="3">
    <source>
        <dbReference type="ARBA" id="ARBA00022801"/>
    </source>
</evidence>
<evidence type="ECO:0000256" key="2">
    <source>
        <dbReference type="ARBA" id="ARBA00022670"/>
    </source>
</evidence>
<name>A0A1R1QSP1_9BACI</name>
<keyword evidence="6" id="KW-1185">Reference proteome</keyword>
<keyword evidence="2" id="KW-0645">Protease</keyword>
<dbReference type="Proteomes" id="UP000187367">
    <property type="component" value="Unassembled WGS sequence"/>
</dbReference>
<organism evidence="5 6">
    <name type="scientific">Bacillus swezeyi</name>
    <dbReference type="NCBI Taxonomy" id="1925020"/>
    <lineage>
        <taxon>Bacteria</taxon>
        <taxon>Bacillati</taxon>
        <taxon>Bacillota</taxon>
        <taxon>Bacilli</taxon>
        <taxon>Bacillales</taxon>
        <taxon>Bacillaceae</taxon>
        <taxon>Bacillus</taxon>
    </lineage>
</organism>
<evidence type="ECO:0000313" key="6">
    <source>
        <dbReference type="Proteomes" id="UP000187367"/>
    </source>
</evidence>